<reference evidence="2 3" key="1">
    <citation type="journal article" date="2018" name="Front. Plant Sci.">
        <title>Red Clover (Trifolium pratense) and Zigzag Clover (T. medium) - A Picture of Genomic Similarities and Differences.</title>
        <authorList>
            <person name="Dluhosova J."/>
            <person name="Istvanek J."/>
            <person name="Nedelnik J."/>
            <person name="Repkova J."/>
        </authorList>
    </citation>
    <scope>NUCLEOTIDE SEQUENCE [LARGE SCALE GENOMIC DNA]</scope>
    <source>
        <strain evidence="3">cv. 10/8</strain>
        <tissue evidence="2">Leaf</tissue>
    </source>
</reference>
<accession>A0A392Q583</accession>
<keyword evidence="3" id="KW-1185">Reference proteome</keyword>
<evidence type="ECO:0000313" key="2">
    <source>
        <dbReference type="EMBL" id="MCI19057.1"/>
    </source>
</evidence>
<evidence type="ECO:0000313" key="3">
    <source>
        <dbReference type="Proteomes" id="UP000265520"/>
    </source>
</evidence>
<dbReference type="EMBL" id="LXQA010113056">
    <property type="protein sequence ID" value="MCI19057.1"/>
    <property type="molecule type" value="Genomic_DNA"/>
</dbReference>
<feature type="region of interest" description="Disordered" evidence="1">
    <location>
        <begin position="69"/>
        <end position="92"/>
    </location>
</feature>
<comment type="caution">
    <text evidence="2">The sequence shown here is derived from an EMBL/GenBank/DDBJ whole genome shotgun (WGS) entry which is preliminary data.</text>
</comment>
<feature type="compositionally biased region" description="Polar residues" evidence="1">
    <location>
        <begin position="69"/>
        <end position="83"/>
    </location>
</feature>
<name>A0A392Q583_9FABA</name>
<proteinExistence type="predicted"/>
<evidence type="ECO:0000256" key="1">
    <source>
        <dbReference type="SAM" id="MobiDB-lite"/>
    </source>
</evidence>
<organism evidence="2 3">
    <name type="scientific">Trifolium medium</name>
    <dbReference type="NCBI Taxonomy" id="97028"/>
    <lineage>
        <taxon>Eukaryota</taxon>
        <taxon>Viridiplantae</taxon>
        <taxon>Streptophyta</taxon>
        <taxon>Embryophyta</taxon>
        <taxon>Tracheophyta</taxon>
        <taxon>Spermatophyta</taxon>
        <taxon>Magnoliopsida</taxon>
        <taxon>eudicotyledons</taxon>
        <taxon>Gunneridae</taxon>
        <taxon>Pentapetalae</taxon>
        <taxon>rosids</taxon>
        <taxon>fabids</taxon>
        <taxon>Fabales</taxon>
        <taxon>Fabaceae</taxon>
        <taxon>Papilionoideae</taxon>
        <taxon>50 kb inversion clade</taxon>
        <taxon>NPAAA clade</taxon>
        <taxon>Hologalegina</taxon>
        <taxon>IRL clade</taxon>
        <taxon>Trifolieae</taxon>
        <taxon>Trifolium</taxon>
    </lineage>
</organism>
<dbReference type="AlphaFoldDB" id="A0A392Q583"/>
<sequence>MSSIPKTLEEKAISLINAPGKNIEVYKVISKATIAGRIYQTDIDRIDDEDSSCCLSDVCGCPMHSFKNRTGQTGPAGNRTSGRVNEHAEPVK</sequence>
<protein>
    <submittedName>
        <fullName evidence="2">Uncharacterized protein</fullName>
    </submittedName>
</protein>
<dbReference type="Proteomes" id="UP000265520">
    <property type="component" value="Unassembled WGS sequence"/>
</dbReference>